<evidence type="ECO:0000259" key="1">
    <source>
        <dbReference type="PROSITE" id="PS50887"/>
    </source>
</evidence>
<gene>
    <name evidence="2" type="ORF">SAMN02746089_02212</name>
</gene>
<dbReference type="OrthoDB" id="9783388at2"/>
<dbReference type="EMBL" id="FQVH01000031">
    <property type="protein sequence ID" value="SHF59207.1"/>
    <property type="molecule type" value="Genomic_DNA"/>
</dbReference>
<name>A0A1M5CX71_9THEO</name>
<dbReference type="Pfam" id="PF00990">
    <property type="entry name" value="GGDEF"/>
    <property type="match status" value="1"/>
</dbReference>
<dbReference type="GO" id="GO:0052621">
    <property type="term" value="F:diguanylate cyclase activity"/>
    <property type="evidence" value="ECO:0007669"/>
    <property type="project" value="TreeGrafter"/>
</dbReference>
<dbReference type="Gene3D" id="3.30.70.270">
    <property type="match status" value="1"/>
</dbReference>
<evidence type="ECO:0000313" key="3">
    <source>
        <dbReference type="Proteomes" id="UP000184088"/>
    </source>
</evidence>
<sequence>MTNLELFQIKYKEYLSNYVLKGGDDEILFEAYQALINLLDDSSAQAANILDIHNRVLKDVLNIRSDIDMVQWIYIERATEFLTQILIATDALLLSLKENIEKDPLTGLYNRLALDRILSKAWSYAASHNTPLTVAMLDLDNFKHINDNYGHLVGDELLAEVCLKIKRSLRDGDEIIRYGGEEFLVLLPETSVEKALIPLERIRNQIESDTFTAEQIKTTISIGLATFPGDRPLNYEELIKFADTALYEAKSRGKNQIVSYRELTRKQ</sequence>
<dbReference type="InterPro" id="IPR050469">
    <property type="entry name" value="Diguanylate_Cyclase"/>
</dbReference>
<keyword evidence="3" id="KW-1185">Reference proteome</keyword>
<dbReference type="Proteomes" id="UP000184088">
    <property type="component" value="Unassembled WGS sequence"/>
</dbReference>
<dbReference type="FunFam" id="3.30.70.270:FF:000001">
    <property type="entry name" value="Diguanylate cyclase domain protein"/>
    <property type="match status" value="1"/>
</dbReference>
<dbReference type="SMART" id="SM00267">
    <property type="entry name" value="GGDEF"/>
    <property type="match status" value="1"/>
</dbReference>
<proteinExistence type="predicted"/>
<organism evidence="2 3">
    <name type="scientific">Caldanaerobius fijiensis DSM 17918</name>
    <dbReference type="NCBI Taxonomy" id="1121256"/>
    <lineage>
        <taxon>Bacteria</taxon>
        <taxon>Bacillati</taxon>
        <taxon>Bacillota</taxon>
        <taxon>Clostridia</taxon>
        <taxon>Thermoanaerobacterales</taxon>
        <taxon>Thermoanaerobacteraceae</taxon>
        <taxon>Caldanaerobius</taxon>
    </lineage>
</organism>
<accession>A0A1M5CX71</accession>
<protein>
    <submittedName>
        <fullName evidence="2">Diguanylate cyclase (GGDEF) domain-containing protein</fullName>
    </submittedName>
</protein>
<dbReference type="NCBIfam" id="TIGR00254">
    <property type="entry name" value="GGDEF"/>
    <property type="match status" value="1"/>
</dbReference>
<dbReference type="SUPFAM" id="SSF55073">
    <property type="entry name" value="Nucleotide cyclase"/>
    <property type="match status" value="1"/>
</dbReference>
<feature type="domain" description="GGDEF" evidence="1">
    <location>
        <begin position="130"/>
        <end position="262"/>
    </location>
</feature>
<dbReference type="PROSITE" id="PS50887">
    <property type="entry name" value="GGDEF"/>
    <property type="match status" value="1"/>
</dbReference>
<dbReference type="InterPro" id="IPR029787">
    <property type="entry name" value="Nucleotide_cyclase"/>
</dbReference>
<evidence type="ECO:0000313" key="2">
    <source>
        <dbReference type="EMBL" id="SHF59207.1"/>
    </source>
</evidence>
<dbReference type="InterPro" id="IPR043128">
    <property type="entry name" value="Rev_trsase/Diguanyl_cyclase"/>
</dbReference>
<dbReference type="RefSeq" id="WP_073345299.1">
    <property type="nucleotide sequence ID" value="NZ_FQVH01000031.1"/>
</dbReference>
<dbReference type="AlphaFoldDB" id="A0A1M5CX71"/>
<dbReference type="PANTHER" id="PTHR45138">
    <property type="entry name" value="REGULATORY COMPONENTS OF SENSORY TRANSDUCTION SYSTEM"/>
    <property type="match status" value="1"/>
</dbReference>
<dbReference type="PANTHER" id="PTHR45138:SF9">
    <property type="entry name" value="DIGUANYLATE CYCLASE DGCM-RELATED"/>
    <property type="match status" value="1"/>
</dbReference>
<dbReference type="InterPro" id="IPR000160">
    <property type="entry name" value="GGDEF_dom"/>
</dbReference>
<dbReference type="CDD" id="cd01949">
    <property type="entry name" value="GGDEF"/>
    <property type="match status" value="1"/>
</dbReference>
<reference evidence="2 3" key="1">
    <citation type="submission" date="2016-11" db="EMBL/GenBank/DDBJ databases">
        <authorList>
            <person name="Jaros S."/>
            <person name="Januszkiewicz K."/>
            <person name="Wedrychowicz H."/>
        </authorList>
    </citation>
    <scope>NUCLEOTIDE SEQUENCE [LARGE SCALE GENOMIC DNA]</scope>
    <source>
        <strain evidence="2 3">DSM 17918</strain>
    </source>
</reference>
<dbReference type="STRING" id="1121256.SAMN02746089_02212"/>